<dbReference type="RefSeq" id="XP_009017742.1">
    <property type="nucleotide sequence ID" value="XM_009019494.1"/>
</dbReference>
<evidence type="ECO:0000259" key="1">
    <source>
        <dbReference type="Pfam" id="PF05699"/>
    </source>
</evidence>
<dbReference type="KEGG" id="hro:HELRODRAFT_79372"/>
<evidence type="ECO:0000313" key="4">
    <source>
        <dbReference type="Proteomes" id="UP000015101"/>
    </source>
</evidence>
<dbReference type="EMBL" id="KB096502">
    <property type="protein sequence ID" value="ESO04473.1"/>
    <property type="molecule type" value="Genomic_DNA"/>
</dbReference>
<dbReference type="EMBL" id="AMQM01004384">
    <property type="status" value="NOT_ANNOTATED_CDS"/>
    <property type="molecule type" value="Genomic_DNA"/>
</dbReference>
<dbReference type="CTD" id="20215682"/>
<dbReference type="Proteomes" id="UP000015101">
    <property type="component" value="Unassembled WGS sequence"/>
</dbReference>
<dbReference type="EnsemblMetazoa" id="HelroT79372">
    <property type="protein sequence ID" value="HelroP79372"/>
    <property type="gene ID" value="HelroG79372"/>
</dbReference>
<reference evidence="4" key="1">
    <citation type="submission" date="2012-12" db="EMBL/GenBank/DDBJ databases">
        <authorList>
            <person name="Hellsten U."/>
            <person name="Grimwood J."/>
            <person name="Chapman J.A."/>
            <person name="Shapiro H."/>
            <person name="Aerts A."/>
            <person name="Otillar R.P."/>
            <person name="Terry A.Y."/>
            <person name="Boore J.L."/>
            <person name="Simakov O."/>
            <person name="Marletaz F."/>
            <person name="Cho S.-J."/>
            <person name="Edsinger-Gonzales E."/>
            <person name="Havlak P."/>
            <person name="Kuo D.-H."/>
            <person name="Larsson T."/>
            <person name="Lv J."/>
            <person name="Arendt D."/>
            <person name="Savage R."/>
            <person name="Osoegawa K."/>
            <person name="de Jong P."/>
            <person name="Lindberg D.R."/>
            <person name="Seaver E.C."/>
            <person name="Weisblat D.A."/>
            <person name="Putnam N.H."/>
            <person name="Grigoriev I.V."/>
            <person name="Rokhsar D.S."/>
        </authorList>
    </citation>
    <scope>NUCLEOTIDE SEQUENCE</scope>
</reference>
<accession>T1G3N4</accession>
<gene>
    <name evidence="3" type="primary">20215682</name>
    <name evidence="2" type="ORF">HELRODRAFT_79372</name>
</gene>
<keyword evidence="4" id="KW-1185">Reference proteome</keyword>
<evidence type="ECO:0000313" key="2">
    <source>
        <dbReference type="EMBL" id="ESO04473.1"/>
    </source>
</evidence>
<dbReference type="InterPro" id="IPR008906">
    <property type="entry name" value="HATC_C_dom"/>
</dbReference>
<dbReference type="OrthoDB" id="10037933at2759"/>
<name>T1G3N4_HELRO</name>
<organism evidence="3 4">
    <name type="scientific">Helobdella robusta</name>
    <name type="common">Californian leech</name>
    <dbReference type="NCBI Taxonomy" id="6412"/>
    <lineage>
        <taxon>Eukaryota</taxon>
        <taxon>Metazoa</taxon>
        <taxon>Spiralia</taxon>
        <taxon>Lophotrochozoa</taxon>
        <taxon>Annelida</taxon>
        <taxon>Clitellata</taxon>
        <taxon>Hirudinea</taxon>
        <taxon>Rhynchobdellida</taxon>
        <taxon>Glossiphoniidae</taxon>
        <taxon>Helobdella</taxon>
    </lineage>
</organism>
<dbReference type="GeneID" id="20215682"/>
<dbReference type="HOGENOM" id="CLU_204811_0_0_1"/>
<dbReference type="GO" id="GO:0046983">
    <property type="term" value="F:protein dimerization activity"/>
    <property type="evidence" value="ECO:0007669"/>
    <property type="project" value="InterPro"/>
</dbReference>
<dbReference type="AlphaFoldDB" id="T1G3N4"/>
<dbReference type="Pfam" id="PF05699">
    <property type="entry name" value="Dimer_Tnp_hAT"/>
    <property type="match status" value="1"/>
</dbReference>
<proteinExistence type="predicted"/>
<evidence type="ECO:0000313" key="3">
    <source>
        <dbReference type="EnsemblMetazoa" id="HelroP79372"/>
    </source>
</evidence>
<sequence length="68" mass="7578">MLLSNRIEALPESPLGLLSFIVFYGDDVFPNLRISLQILLTTAVSIASCERSFSKLKFILSYLRAPMG</sequence>
<dbReference type="STRING" id="6412.T1G3N4"/>
<feature type="domain" description="HAT C-terminal dimerisation" evidence="1">
    <location>
        <begin position="27"/>
        <end position="58"/>
    </location>
</feature>
<protein>
    <recommendedName>
        <fullName evidence="1">HAT C-terminal dimerisation domain-containing protein</fullName>
    </recommendedName>
</protein>
<reference evidence="2 4" key="2">
    <citation type="journal article" date="2013" name="Nature">
        <title>Insights into bilaterian evolution from three spiralian genomes.</title>
        <authorList>
            <person name="Simakov O."/>
            <person name="Marletaz F."/>
            <person name="Cho S.J."/>
            <person name="Edsinger-Gonzales E."/>
            <person name="Havlak P."/>
            <person name="Hellsten U."/>
            <person name="Kuo D.H."/>
            <person name="Larsson T."/>
            <person name="Lv J."/>
            <person name="Arendt D."/>
            <person name="Savage R."/>
            <person name="Osoegawa K."/>
            <person name="de Jong P."/>
            <person name="Grimwood J."/>
            <person name="Chapman J.A."/>
            <person name="Shapiro H."/>
            <person name="Aerts A."/>
            <person name="Otillar R.P."/>
            <person name="Terry A.Y."/>
            <person name="Boore J.L."/>
            <person name="Grigoriev I.V."/>
            <person name="Lindberg D.R."/>
            <person name="Seaver E.C."/>
            <person name="Weisblat D.A."/>
            <person name="Putnam N.H."/>
            <person name="Rokhsar D.S."/>
        </authorList>
    </citation>
    <scope>NUCLEOTIDE SEQUENCE</scope>
</reference>
<reference evidence="3" key="3">
    <citation type="submission" date="2015-06" db="UniProtKB">
        <authorList>
            <consortium name="EnsemblMetazoa"/>
        </authorList>
    </citation>
    <scope>IDENTIFICATION</scope>
</reference>
<dbReference type="InParanoid" id="T1G3N4"/>